<reference evidence="8" key="3">
    <citation type="journal article" date="2018" name="BMC Genomics">
        <title>Whole genome sequencing and function prediction of 133 gut anaerobes isolated from chicken caecum in pure cultures.</title>
        <authorList>
            <person name="Medvecky M."/>
            <person name="Cejkova D."/>
            <person name="Polansky O."/>
            <person name="Karasova D."/>
            <person name="Kubasova T."/>
            <person name="Cizek A."/>
            <person name="Rychlik I."/>
        </authorList>
    </citation>
    <scope>NUCLEOTIDE SEQUENCE</scope>
    <source>
        <strain evidence="8">An175</strain>
    </source>
</reference>
<evidence type="ECO:0000313" key="12">
    <source>
        <dbReference type="Proteomes" id="UP000260828"/>
    </source>
</evidence>
<gene>
    <name evidence="7" type="primary">maa</name>
    <name evidence="8" type="ORF">B5F11_08210</name>
    <name evidence="9" type="ORF">DXC40_09620</name>
    <name evidence="7" type="ORF">ERS852551_00419</name>
</gene>
<evidence type="ECO:0000313" key="10">
    <source>
        <dbReference type="Proteomes" id="UP000095765"/>
    </source>
</evidence>
<name>A0A174MBM0_9FIRM</name>
<evidence type="ECO:0000313" key="7">
    <source>
        <dbReference type="EMBL" id="CUP31119.1"/>
    </source>
</evidence>
<evidence type="ECO:0000256" key="4">
    <source>
        <dbReference type="ARBA" id="ARBA00023315"/>
    </source>
</evidence>
<dbReference type="GeneID" id="72464733"/>
<feature type="domain" description="Maltose/galactoside acetyltransferase" evidence="6">
    <location>
        <begin position="4"/>
        <end position="58"/>
    </location>
</feature>
<dbReference type="InterPro" id="IPR018357">
    <property type="entry name" value="Hexapep_transf_CS"/>
</dbReference>
<dbReference type="PANTHER" id="PTHR43017">
    <property type="entry name" value="GALACTOSIDE O-ACETYLTRANSFERASE"/>
    <property type="match status" value="1"/>
</dbReference>
<dbReference type="PANTHER" id="PTHR43017:SF1">
    <property type="entry name" value="ACETYLTRANSFERASE YJL218W-RELATED"/>
    <property type="match status" value="1"/>
</dbReference>
<keyword evidence="3" id="KW-0677">Repeat</keyword>
<evidence type="ECO:0000256" key="2">
    <source>
        <dbReference type="ARBA" id="ARBA00022679"/>
    </source>
</evidence>
<dbReference type="Gene3D" id="2.160.10.10">
    <property type="entry name" value="Hexapeptide repeat proteins"/>
    <property type="match status" value="1"/>
</dbReference>
<dbReference type="Proteomes" id="UP000095765">
    <property type="component" value="Unassembled WGS sequence"/>
</dbReference>
<dbReference type="InterPro" id="IPR011004">
    <property type="entry name" value="Trimer_LpxA-like_sf"/>
</dbReference>
<dbReference type="RefSeq" id="WP_006876357.1">
    <property type="nucleotide sequence ID" value="NZ_CABIWA010000001.1"/>
</dbReference>
<dbReference type="Proteomes" id="UP000260828">
    <property type="component" value="Unassembled WGS sequence"/>
</dbReference>
<organism evidence="7 10">
    <name type="scientific">Anaerotruncus colihominis</name>
    <dbReference type="NCBI Taxonomy" id="169435"/>
    <lineage>
        <taxon>Bacteria</taxon>
        <taxon>Bacillati</taxon>
        <taxon>Bacillota</taxon>
        <taxon>Clostridia</taxon>
        <taxon>Eubacteriales</taxon>
        <taxon>Oscillospiraceae</taxon>
        <taxon>Anaerotruncus</taxon>
    </lineage>
</organism>
<evidence type="ECO:0000313" key="8">
    <source>
        <dbReference type="EMBL" id="OUP69619.1"/>
    </source>
</evidence>
<keyword evidence="4 5" id="KW-0012">Acyltransferase</keyword>
<evidence type="ECO:0000256" key="1">
    <source>
        <dbReference type="ARBA" id="ARBA00007274"/>
    </source>
</evidence>
<evidence type="ECO:0000259" key="6">
    <source>
        <dbReference type="SMART" id="SM01266"/>
    </source>
</evidence>
<dbReference type="CDD" id="cd03357">
    <property type="entry name" value="LbH_MAT_GAT"/>
    <property type="match status" value="1"/>
</dbReference>
<dbReference type="InterPro" id="IPR001451">
    <property type="entry name" value="Hexapep"/>
</dbReference>
<accession>A0A174MBM0</accession>
<reference evidence="11" key="2">
    <citation type="submission" date="2017-04" db="EMBL/GenBank/DDBJ databases">
        <title>Function of individual gut microbiota members based on whole genome sequencing of pure cultures obtained from chicken caecum.</title>
        <authorList>
            <person name="Medvecky M."/>
            <person name="Cejkova D."/>
            <person name="Polansky O."/>
            <person name="Karasova D."/>
            <person name="Kubasova T."/>
            <person name="Cizek A."/>
            <person name="Rychlik I."/>
        </authorList>
    </citation>
    <scope>NUCLEOTIDE SEQUENCE [LARGE SCALE GENOMIC DNA]</scope>
    <source>
        <strain evidence="11">An175</strain>
    </source>
</reference>
<reference evidence="7 10" key="1">
    <citation type="submission" date="2015-09" db="EMBL/GenBank/DDBJ databases">
        <authorList>
            <consortium name="Pathogen Informatics"/>
        </authorList>
    </citation>
    <scope>NUCLEOTIDE SEQUENCE [LARGE SCALE GENOMIC DNA]</scope>
    <source>
        <strain evidence="7 10">2789STDY5834939</strain>
    </source>
</reference>
<dbReference type="Pfam" id="PF12464">
    <property type="entry name" value="Mac"/>
    <property type="match status" value="1"/>
</dbReference>
<dbReference type="SUPFAM" id="SSF51161">
    <property type="entry name" value="Trimeric LpxA-like enzymes"/>
    <property type="match status" value="1"/>
</dbReference>
<dbReference type="EC" id="2.3.1.-" evidence="5"/>
<dbReference type="Pfam" id="PF00132">
    <property type="entry name" value="Hexapep"/>
    <property type="match status" value="1"/>
</dbReference>
<comment type="similarity">
    <text evidence="1 5">Belongs to the transferase hexapeptide repeat family.</text>
</comment>
<dbReference type="InterPro" id="IPR024688">
    <property type="entry name" value="Mac_dom"/>
</dbReference>
<evidence type="ECO:0000313" key="9">
    <source>
        <dbReference type="EMBL" id="RGE67734.1"/>
    </source>
</evidence>
<evidence type="ECO:0000256" key="3">
    <source>
        <dbReference type="ARBA" id="ARBA00022737"/>
    </source>
</evidence>
<dbReference type="SMART" id="SM01266">
    <property type="entry name" value="Mac"/>
    <property type="match status" value="1"/>
</dbReference>
<dbReference type="EMBL" id="CZBE01000002">
    <property type="protein sequence ID" value="CUP31119.1"/>
    <property type="molecule type" value="Genomic_DNA"/>
</dbReference>
<dbReference type="GO" id="GO:0008870">
    <property type="term" value="F:galactoside O-acetyltransferase activity"/>
    <property type="evidence" value="ECO:0007669"/>
    <property type="project" value="TreeGrafter"/>
</dbReference>
<proteinExistence type="inferred from homology"/>
<evidence type="ECO:0000256" key="5">
    <source>
        <dbReference type="RuleBase" id="RU367021"/>
    </source>
</evidence>
<dbReference type="AlphaFoldDB" id="A0A174MBM0"/>
<dbReference type="EMBL" id="NFKP01000008">
    <property type="protein sequence ID" value="OUP69619.1"/>
    <property type="molecule type" value="Genomic_DNA"/>
</dbReference>
<keyword evidence="2 5" id="KW-0808">Transferase</keyword>
<dbReference type="PROSITE" id="PS00101">
    <property type="entry name" value="HEXAPEP_TRANSFERASES"/>
    <property type="match status" value="1"/>
</dbReference>
<reference evidence="9 12" key="4">
    <citation type="submission" date="2018-08" db="EMBL/GenBank/DDBJ databases">
        <title>A genome reference for cultivated species of the human gut microbiota.</title>
        <authorList>
            <person name="Zou Y."/>
            <person name="Xue W."/>
            <person name="Luo G."/>
        </authorList>
    </citation>
    <scope>NUCLEOTIDE SEQUENCE [LARGE SCALE GENOMIC DNA]</scope>
    <source>
        <strain evidence="9 12">TF05-12AC</strain>
    </source>
</reference>
<sequence length="193" mass="21182">MTEREKMLSGALYNAGDKELAEAHMRARRLCRQYNELPPDEEEARDCVRMELLGGYKRYAYMEPPVWFDYGCNLFVGENFYANYNLTVLDCARVTIGDNVMLGPNVSIYTATHPLDARERASGLEMAHPITIGNDVWIGGNTVINPGVTIGDGTVIGSGSVVTRDIPAGVIAAGNPCRVLRPVTEADRIGIML</sequence>
<dbReference type="FunFam" id="2.160.10.10:FF:000008">
    <property type="entry name" value="Maltose O-acetyltransferase"/>
    <property type="match status" value="1"/>
</dbReference>
<dbReference type="InterPro" id="IPR039369">
    <property type="entry name" value="LacA-like"/>
</dbReference>
<dbReference type="Proteomes" id="UP000196386">
    <property type="component" value="Unassembled WGS sequence"/>
</dbReference>
<evidence type="ECO:0000313" key="11">
    <source>
        <dbReference type="Proteomes" id="UP000196386"/>
    </source>
</evidence>
<dbReference type="OrthoDB" id="9801697at2"/>
<protein>
    <recommendedName>
        <fullName evidence="5">Acetyltransferase</fullName>
        <ecNumber evidence="5">2.3.1.-</ecNumber>
    </recommendedName>
</protein>
<dbReference type="EMBL" id="QVME01000004">
    <property type="protein sequence ID" value="RGE67734.1"/>
    <property type="molecule type" value="Genomic_DNA"/>
</dbReference>